<sequence length="192" mass="21987">MKRSSNDSSSFTSKSSKRLKLEHEIFSKSIRDIEHMFSGSDSVTTVSNTQDEFRPKLQPRTRQRTLYPPPPPPPPPSAPVAFHYLNTDIIASNPSFNYDFVNPSFLEERQVNIPRAPSTTCYFKNNIPILPSQKHVSQQQEQFNSEGSGFSKDYIDLIINNDDYDDENDDLLNFKSSFTQDVSLIDQLIMMN</sequence>
<gene>
    <name evidence="2" type="ORF">SPAPADRAFT_63454</name>
</gene>
<dbReference type="eggNOG" id="ENOG502RQD6">
    <property type="taxonomic scope" value="Eukaryota"/>
</dbReference>
<dbReference type="RefSeq" id="XP_007377597.1">
    <property type="nucleotide sequence ID" value="XM_007377535.1"/>
</dbReference>
<dbReference type="OrthoDB" id="4019373at2759"/>
<feature type="compositionally biased region" description="Polar residues" evidence="1">
    <location>
        <begin position="39"/>
        <end position="50"/>
    </location>
</feature>
<dbReference type="InParanoid" id="G3AUS0"/>
<evidence type="ECO:0000313" key="2">
    <source>
        <dbReference type="EMBL" id="EGW30626.1"/>
    </source>
</evidence>
<dbReference type="HOGENOM" id="CLU_1195268_0_0_1"/>
<dbReference type="AlphaFoldDB" id="G3AUS0"/>
<dbReference type="OMA" id="YDCINMS"/>
<organism evidence="3">
    <name type="scientific">Spathaspora passalidarum (strain NRRL Y-27907 / 11-Y1)</name>
    <dbReference type="NCBI Taxonomy" id="619300"/>
    <lineage>
        <taxon>Eukaryota</taxon>
        <taxon>Fungi</taxon>
        <taxon>Dikarya</taxon>
        <taxon>Ascomycota</taxon>
        <taxon>Saccharomycotina</taxon>
        <taxon>Pichiomycetes</taxon>
        <taxon>Debaryomycetaceae</taxon>
        <taxon>Spathaspora</taxon>
    </lineage>
</organism>
<protein>
    <submittedName>
        <fullName evidence="2">Uncharacterized protein</fullName>
    </submittedName>
</protein>
<evidence type="ECO:0000256" key="1">
    <source>
        <dbReference type="SAM" id="MobiDB-lite"/>
    </source>
</evidence>
<evidence type="ECO:0000313" key="3">
    <source>
        <dbReference type="Proteomes" id="UP000000709"/>
    </source>
</evidence>
<keyword evidence="3" id="KW-1185">Reference proteome</keyword>
<accession>G3AUS0</accession>
<reference evidence="2 3" key="1">
    <citation type="journal article" date="2011" name="Proc. Natl. Acad. Sci. U.S.A.">
        <title>Comparative genomics of xylose-fermenting fungi for enhanced biofuel production.</title>
        <authorList>
            <person name="Wohlbach D.J."/>
            <person name="Kuo A."/>
            <person name="Sato T.K."/>
            <person name="Potts K.M."/>
            <person name="Salamov A.A."/>
            <person name="LaButti K.M."/>
            <person name="Sun H."/>
            <person name="Clum A."/>
            <person name="Pangilinan J.L."/>
            <person name="Lindquist E.A."/>
            <person name="Lucas S."/>
            <person name="Lapidus A."/>
            <person name="Jin M."/>
            <person name="Gunawan C."/>
            <person name="Balan V."/>
            <person name="Dale B.E."/>
            <person name="Jeffries T.W."/>
            <person name="Zinkel R."/>
            <person name="Barry K.W."/>
            <person name="Grigoriev I.V."/>
            <person name="Gasch A.P."/>
        </authorList>
    </citation>
    <scope>NUCLEOTIDE SEQUENCE [LARGE SCALE GENOMIC DNA]</scope>
    <source>
        <strain evidence="3">NRRL Y-27907 / 11-Y1</strain>
    </source>
</reference>
<dbReference type="GeneID" id="18874761"/>
<dbReference type="KEGG" id="spaa:SPAPADRAFT_63454"/>
<feature type="region of interest" description="Disordered" evidence="1">
    <location>
        <begin position="38"/>
        <end position="77"/>
    </location>
</feature>
<proteinExistence type="predicted"/>
<feature type="compositionally biased region" description="Pro residues" evidence="1">
    <location>
        <begin position="67"/>
        <end position="77"/>
    </location>
</feature>
<name>G3AUS0_SPAPN</name>
<dbReference type="Proteomes" id="UP000000709">
    <property type="component" value="Unassembled WGS sequence"/>
</dbReference>
<dbReference type="EMBL" id="GL996505">
    <property type="protein sequence ID" value="EGW30626.1"/>
    <property type="molecule type" value="Genomic_DNA"/>
</dbReference>